<evidence type="ECO:0000256" key="1">
    <source>
        <dbReference type="SAM" id="MobiDB-lite"/>
    </source>
</evidence>
<comment type="caution">
    <text evidence="2">The sequence shown here is derived from an EMBL/GenBank/DDBJ whole genome shotgun (WGS) entry which is preliminary data.</text>
</comment>
<reference evidence="2" key="2">
    <citation type="submission" date="2019-07" db="EMBL/GenBank/DDBJ databases">
        <authorList>
            <person name="Yang Y."/>
            <person name="Bocs S."/>
            <person name="Baudouin L."/>
        </authorList>
    </citation>
    <scope>NUCLEOTIDE SEQUENCE</scope>
    <source>
        <tissue evidence="2">Spear leaf of Hainan Tall coconut</tissue>
    </source>
</reference>
<dbReference type="Proteomes" id="UP000797356">
    <property type="component" value="Chromosome 3"/>
</dbReference>
<evidence type="ECO:0000313" key="3">
    <source>
        <dbReference type="Proteomes" id="UP000797356"/>
    </source>
</evidence>
<dbReference type="EMBL" id="CM017874">
    <property type="protein sequence ID" value="KAG1334431.1"/>
    <property type="molecule type" value="Genomic_DNA"/>
</dbReference>
<gene>
    <name evidence="2" type="ORF">COCNU_03G005500</name>
</gene>
<organism evidence="2 3">
    <name type="scientific">Cocos nucifera</name>
    <name type="common">Coconut palm</name>
    <dbReference type="NCBI Taxonomy" id="13894"/>
    <lineage>
        <taxon>Eukaryota</taxon>
        <taxon>Viridiplantae</taxon>
        <taxon>Streptophyta</taxon>
        <taxon>Embryophyta</taxon>
        <taxon>Tracheophyta</taxon>
        <taxon>Spermatophyta</taxon>
        <taxon>Magnoliopsida</taxon>
        <taxon>Liliopsida</taxon>
        <taxon>Arecaceae</taxon>
        <taxon>Arecoideae</taxon>
        <taxon>Cocoseae</taxon>
        <taxon>Attaleinae</taxon>
        <taxon>Cocos</taxon>
    </lineage>
</organism>
<evidence type="ECO:0000313" key="2">
    <source>
        <dbReference type="EMBL" id="KAG1334431.1"/>
    </source>
</evidence>
<feature type="region of interest" description="Disordered" evidence="1">
    <location>
        <begin position="144"/>
        <end position="165"/>
    </location>
</feature>
<proteinExistence type="predicted"/>
<feature type="compositionally biased region" description="Polar residues" evidence="1">
    <location>
        <begin position="39"/>
        <end position="52"/>
    </location>
</feature>
<feature type="compositionally biased region" description="Low complexity" evidence="1">
    <location>
        <begin position="66"/>
        <end position="75"/>
    </location>
</feature>
<protein>
    <submittedName>
        <fullName evidence="2">Uncharacterized protein</fullName>
    </submittedName>
</protein>
<feature type="region of interest" description="Disordered" evidence="1">
    <location>
        <begin position="39"/>
        <end position="82"/>
    </location>
</feature>
<feature type="region of interest" description="Disordered" evidence="1">
    <location>
        <begin position="1"/>
        <end position="24"/>
    </location>
</feature>
<accession>A0A8K0I310</accession>
<dbReference type="AlphaFoldDB" id="A0A8K0I310"/>
<reference evidence="2" key="1">
    <citation type="journal article" date="2017" name="Gigascience">
        <title>The genome draft of coconut (Cocos nucifera).</title>
        <authorList>
            <person name="Xiao Y."/>
            <person name="Xu P."/>
            <person name="Fan H."/>
            <person name="Baudouin L."/>
            <person name="Xia W."/>
            <person name="Bocs S."/>
            <person name="Xu J."/>
            <person name="Li Q."/>
            <person name="Guo A."/>
            <person name="Zhou L."/>
            <person name="Li J."/>
            <person name="Wu Y."/>
            <person name="Ma Z."/>
            <person name="Armero A."/>
            <person name="Issali A.E."/>
            <person name="Liu N."/>
            <person name="Peng M."/>
            <person name="Yang Y."/>
        </authorList>
    </citation>
    <scope>NUCLEOTIDE SEQUENCE</scope>
    <source>
        <tissue evidence="2">Spear leaf of Hainan Tall coconut</tissue>
    </source>
</reference>
<keyword evidence="3" id="KW-1185">Reference proteome</keyword>
<sequence>MGSGLADEGDRESERERDGITMVPKCHLVFTPVPQWVMHSSASEEQSEHTPFTSTSTAQGPPPSASTPSTISTPPTAEPLPSSILETHAIMQASEYASSNRTFCGPIRMAHVWNRQHQVMVYYDAEERAQRLTFDGCYRQKSDMEEDMDKGGTTSPITRGLKMPN</sequence>
<name>A0A8K0I310_COCNU</name>